<dbReference type="Pfam" id="PF14670">
    <property type="entry name" value="FXa_inhibition"/>
    <property type="match status" value="1"/>
</dbReference>
<feature type="disulfide bond" evidence="12">
    <location>
        <begin position="89"/>
        <end position="104"/>
    </location>
</feature>
<dbReference type="Pfam" id="PF00058">
    <property type="entry name" value="Ldl_recept_b"/>
    <property type="match status" value="4"/>
</dbReference>
<dbReference type="SMART" id="SM00181">
    <property type="entry name" value="EGF"/>
    <property type="match status" value="2"/>
</dbReference>
<feature type="domain" description="EGF-like" evidence="16">
    <location>
        <begin position="146"/>
        <end position="185"/>
    </location>
</feature>
<name>A0A2I3SXA6_PANTR</name>
<dbReference type="FunFam" id="2.10.25.10:FF:000009">
    <property type="entry name" value="Low-density lipoprotein receptor isoform 1"/>
    <property type="match status" value="1"/>
</dbReference>
<keyword evidence="18" id="KW-1185">Reference proteome</keyword>
<dbReference type="PANTHER" id="PTHR22722">
    <property type="entry name" value="LOW-DENSITY LIPOPROTEIN RECEPTOR-RELATED PROTEIN 2-RELATED"/>
    <property type="match status" value="1"/>
</dbReference>
<evidence type="ECO:0000256" key="11">
    <source>
        <dbReference type="PROSITE-ProRule" id="PRU00076"/>
    </source>
</evidence>
<dbReference type="Gene3D" id="4.10.400.10">
    <property type="entry name" value="Low-density Lipoprotein Receptor"/>
    <property type="match status" value="3"/>
</dbReference>
<comment type="subcellular location">
    <subcellularLocation>
        <location evidence="10">Endomembrane system</location>
        <topology evidence="10">Single-pass type I membrane protein</topology>
    </subcellularLocation>
</comment>
<evidence type="ECO:0000259" key="16">
    <source>
        <dbReference type="PROSITE" id="PS50026"/>
    </source>
</evidence>
<dbReference type="PANTHER" id="PTHR22722:SF15">
    <property type="entry name" value="LOW-DENSITY LIPOPROTEIN RECEPTOR-RELATED"/>
    <property type="match status" value="1"/>
</dbReference>
<dbReference type="SMART" id="SM00135">
    <property type="entry name" value="LY"/>
    <property type="match status" value="5"/>
</dbReference>
<dbReference type="CDD" id="cd00054">
    <property type="entry name" value="EGF_CA"/>
    <property type="match status" value="2"/>
</dbReference>
<evidence type="ECO:0000256" key="9">
    <source>
        <dbReference type="ARBA" id="ARBA00023180"/>
    </source>
</evidence>
<comment type="caution">
    <text evidence="11">Lacks conserved residue(s) required for the propagation of feature annotation.</text>
</comment>
<dbReference type="PRINTS" id="PR00261">
    <property type="entry name" value="LDLRECEPTOR"/>
</dbReference>
<feature type="disulfide bond" evidence="12">
    <location>
        <begin position="27"/>
        <end position="39"/>
    </location>
</feature>
<dbReference type="InterPro" id="IPR001881">
    <property type="entry name" value="EGF-like_Ca-bd_dom"/>
</dbReference>
<feature type="chain" id="PRO_5014114427" evidence="15">
    <location>
        <begin position="25"/>
        <end position="661"/>
    </location>
</feature>
<evidence type="ECO:0000256" key="7">
    <source>
        <dbReference type="ARBA" id="ARBA00023157"/>
    </source>
</evidence>
<dbReference type="InterPro" id="IPR000742">
    <property type="entry name" value="EGF"/>
</dbReference>
<dbReference type="Bgee" id="ENSPTRG00000010490">
    <property type="expression patterns" value="Expressed in lung and 21 other cell types or tissues"/>
</dbReference>
<dbReference type="InterPro" id="IPR051221">
    <property type="entry name" value="LDLR-related"/>
</dbReference>
<evidence type="ECO:0000256" key="1">
    <source>
        <dbReference type="ARBA" id="ARBA00022536"/>
    </source>
</evidence>
<evidence type="ECO:0000256" key="10">
    <source>
        <dbReference type="ARBA" id="ARBA00046288"/>
    </source>
</evidence>
<dbReference type="PROSITE" id="PS00010">
    <property type="entry name" value="ASX_HYDROXYL"/>
    <property type="match status" value="2"/>
</dbReference>
<dbReference type="PROSITE" id="PS50026">
    <property type="entry name" value="EGF_3"/>
    <property type="match status" value="1"/>
</dbReference>
<reference evidence="17" key="2">
    <citation type="submission" date="2025-08" db="UniProtKB">
        <authorList>
            <consortium name="Ensembl"/>
        </authorList>
    </citation>
    <scope>IDENTIFICATION</scope>
</reference>
<dbReference type="AlphaFoldDB" id="A0A2I3SXA6"/>
<dbReference type="Ensembl" id="ENSPTRT00000088284.1">
    <property type="protein sequence ID" value="ENSPTRP00000081618.1"/>
    <property type="gene ID" value="ENSPTRG00000010490.4"/>
</dbReference>
<dbReference type="PROSITE" id="PS01186">
    <property type="entry name" value="EGF_2"/>
    <property type="match status" value="2"/>
</dbReference>
<evidence type="ECO:0000256" key="2">
    <source>
        <dbReference type="ARBA" id="ARBA00022583"/>
    </source>
</evidence>
<dbReference type="InterPro" id="IPR018097">
    <property type="entry name" value="EGF_Ca-bd_CS"/>
</dbReference>
<feature type="signal peptide" evidence="15">
    <location>
        <begin position="1"/>
        <end position="24"/>
    </location>
</feature>
<dbReference type="EMBL" id="AACZ04030690">
    <property type="status" value="NOT_ANNOTATED_CDS"/>
    <property type="molecule type" value="Genomic_DNA"/>
</dbReference>
<dbReference type="FunFam" id="2.120.10.30:FF:000002">
    <property type="entry name" value="low-density lipoprotein receptor isoform X1"/>
    <property type="match status" value="1"/>
</dbReference>
<dbReference type="SMART" id="SM00192">
    <property type="entry name" value="LDLa"/>
    <property type="match status" value="3"/>
</dbReference>
<dbReference type="PROSITE" id="PS51120">
    <property type="entry name" value="LDLRB"/>
    <property type="match status" value="4"/>
</dbReference>
<dbReference type="SUPFAM" id="SSF57424">
    <property type="entry name" value="LDL receptor-like module"/>
    <property type="match status" value="3"/>
</dbReference>
<feature type="repeat" description="LDL-receptor class B" evidence="13">
    <location>
        <begin position="361"/>
        <end position="404"/>
    </location>
</feature>
<feature type="repeat" description="LDL-receptor class B" evidence="13">
    <location>
        <begin position="405"/>
        <end position="449"/>
    </location>
</feature>
<sequence length="661" mass="73532">MEPWGWKLRWTVALLLAAAGTAVGDRCERNEFQCQDGKCISYKWVCDGSAECQDGSDESQETCLSVTCKSGDFSCGGRVNRCIPQFWRCDGQVDCDNGSDEQGCLTLCEGPNKFKCHSGECITLDKVCNMARDCRDWSDEPIKECGTNECLDNNGGCSHVCNDLKIGYECLCPDGFQLVAQRRCEDIDECQHPDTCSQLCVNLEGGYKCQCEEGFQLDPHTKACKAVGSIAYLFFTNRHEVRKMTLDRSEYTSLIPNLRNVVALDTEVASNRIYWSDLSQRMICSTQLDRAHGVSSYDTVISRDIQAPDGLAVDWIHSNIYWTDSVLGTVSVADTKGVKRKTLFRENGSKPRAIVVDPVHGFMYWTDWGTPAKIKKGGLNGVDIYSLVTENIQWPNGITLDLLSGRLYWVDSKLHSISSIDVNGGNRKTVLEDEKRLAHPFSLAVFEDKVFWTDIINEDMVLFPQPHPCEEDHPEHGAATYLLPPCPADQPHSPKFTCACRMACCCQGMRSCLTEAEAAVATQETSTVRLKVSSTAVRTQHTTTRPVPNTSRLPGATPGLTTVEIVTTSHQALGDVAGRGNEKKPSSVRALSIILPIVLLVFLCLGAFLLWKNWRLKNINSINFDNPVYQKTTEDEVHICRNQDGYSYPSRQMVSLEDDVA</sequence>
<keyword evidence="7 12" id="KW-1015">Disulfide bond</keyword>
<proteinExistence type="predicted"/>
<dbReference type="SUPFAM" id="SSF57196">
    <property type="entry name" value="EGF/Laminin"/>
    <property type="match status" value="2"/>
</dbReference>
<feature type="transmembrane region" description="Helical" evidence="14">
    <location>
        <begin position="590"/>
        <end position="611"/>
    </location>
</feature>
<dbReference type="InterPro" id="IPR002172">
    <property type="entry name" value="LDrepeatLR_classA_rpt"/>
</dbReference>
<dbReference type="FunFam" id="4.10.400.10:FF:000124">
    <property type="entry name" value="Low density lipoprotein receptor"/>
    <property type="match status" value="1"/>
</dbReference>
<organism evidence="17 18">
    <name type="scientific">Pan troglodytes</name>
    <name type="common">Chimpanzee</name>
    <dbReference type="NCBI Taxonomy" id="9598"/>
    <lineage>
        <taxon>Eukaryota</taxon>
        <taxon>Metazoa</taxon>
        <taxon>Chordata</taxon>
        <taxon>Craniata</taxon>
        <taxon>Vertebrata</taxon>
        <taxon>Euteleostomi</taxon>
        <taxon>Mammalia</taxon>
        <taxon>Eutheria</taxon>
        <taxon>Euarchontoglires</taxon>
        <taxon>Primates</taxon>
        <taxon>Haplorrhini</taxon>
        <taxon>Catarrhini</taxon>
        <taxon>Hominidae</taxon>
        <taxon>Pan</taxon>
    </lineage>
</organism>
<dbReference type="GeneTree" id="ENSGT00940000161046"/>
<keyword evidence="6 14" id="KW-0472">Membrane</keyword>
<evidence type="ECO:0000256" key="14">
    <source>
        <dbReference type="SAM" id="Phobius"/>
    </source>
</evidence>
<reference evidence="17 18" key="1">
    <citation type="journal article" date="2005" name="Nature">
        <title>Initial sequence of the chimpanzee genome and comparison with the human genome.</title>
        <authorList>
            <consortium name="Chimpanzee sequencing and analysis consortium"/>
        </authorList>
    </citation>
    <scope>NUCLEOTIDE SEQUENCE [LARGE SCALE GENOMIC DNA]</scope>
</reference>
<evidence type="ECO:0000256" key="13">
    <source>
        <dbReference type="PROSITE-ProRule" id="PRU00461"/>
    </source>
</evidence>
<dbReference type="Gene3D" id="2.120.10.30">
    <property type="entry name" value="TolB, C-terminal domain"/>
    <property type="match status" value="1"/>
</dbReference>
<dbReference type="Pfam" id="PF07645">
    <property type="entry name" value="EGF_CA"/>
    <property type="match status" value="1"/>
</dbReference>
<dbReference type="PROSITE" id="PS50068">
    <property type="entry name" value="LDLRA_2"/>
    <property type="match status" value="3"/>
</dbReference>
<dbReference type="FunFam" id="4.10.400.10:FF:000111">
    <property type="entry name" value="Low density lipoprotein receptor"/>
    <property type="match status" value="1"/>
</dbReference>
<dbReference type="GO" id="GO:0006897">
    <property type="term" value="P:endocytosis"/>
    <property type="evidence" value="ECO:0007669"/>
    <property type="project" value="UniProtKB-KW"/>
</dbReference>
<evidence type="ECO:0000256" key="4">
    <source>
        <dbReference type="ARBA" id="ARBA00022737"/>
    </source>
</evidence>
<reference evidence="17" key="3">
    <citation type="submission" date="2025-09" db="UniProtKB">
        <authorList>
            <consortium name="Ensembl"/>
        </authorList>
    </citation>
    <scope>IDENTIFICATION</scope>
</reference>
<dbReference type="PROSITE" id="PS01209">
    <property type="entry name" value="LDLRA_1"/>
    <property type="match status" value="2"/>
</dbReference>
<keyword evidence="5 14" id="KW-1133">Transmembrane helix</keyword>
<accession>A0A2I3SXA6</accession>
<feature type="disulfide bond" evidence="12">
    <location>
        <begin position="116"/>
        <end position="134"/>
    </location>
</feature>
<evidence type="ECO:0000256" key="5">
    <source>
        <dbReference type="ARBA" id="ARBA00022989"/>
    </source>
</evidence>
<dbReference type="VGNC" id="VGNC:2325">
    <property type="gene designation" value="LDLR"/>
</dbReference>
<dbReference type="InterPro" id="IPR036055">
    <property type="entry name" value="LDL_receptor-like_sf"/>
</dbReference>
<keyword evidence="2" id="KW-0254">Endocytosis</keyword>
<dbReference type="InterPro" id="IPR000033">
    <property type="entry name" value="LDLR_classB_rpt"/>
</dbReference>
<keyword evidence="4" id="KW-0677">Repeat</keyword>
<dbReference type="PROSITE" id="PS01187">
    <property type="entry name" value="EGF_CA"/>
    <property type="match status" value="1"/>
</dbReference>
<dbReference type="EMBL" id="AACZ04030692">
    <property type="status" value="NOT_ANNOTATED_CDS"/>
    <property type="molecule type" value="Genomic_DNA"/>
</dbReference>
<protein>
    <submittedName>
        <fullName evidence="17">Low density lipoprotein receptor</fullName>
    </submittedName>
</protein>
<feature type="disulfide bond" evidence="12">
    <location>
        <begin position="34"/>
        <end position="52"/>
    </location>
</feature>
<gene>
    <name evidence="17 19" type="primary">LDLR</name>
</gene>
<dbReference type="Proteomes" id="UP000002277">
    <property type="component" value="Chromosome 19"/>
</dbReference>
<evidence type="ECO:0000256" key="12">
    <source>
        <dbReference type="PROSITE-ProRule" id="PRU00124"/>
    </source>
</evidence>
<evidence type="ECO:0000256" key="8">
    <source>
        <dbReference type="ARBA" id="ARBA00023170"/>
    </source>
</evidence>
<dbReference type="Pfam" id="PF00057">
    <property type="entry name" value="Ldl_recept_a"/>
    <property type="match status" value="3"/>
</dbReference>
<keyword evidence="15" id="KW-0732">Signal</keyword>
<dbReference type="EMBL" id="AACZ04030691">
    <property type="status" value="NOT_ANNOTATED_CDS"/>
    <property type="molecule type" value="Genomic_DNA"/>
</dbReference>
<dbReference type="InterPro" id="IPR049883">
    <property type="entry name" value="NOTCH1_EGF-like"/>
</dbReference>
<feature type="repeat" description="LDL-receptor class B" evidence="13">
    <location>
        <begin position="318"/>
        <end position="360"/>
    </location>
</feature>
<evidence type="ECO:0000313" key="19">
    <source>
        <dbReference type="VGNC" id="VGNC:2325"/>
    </source>
</evidence>
<evidence type="ECO:0000256" key="15">
    <source>
        <dbReference type="SAM" id="SignalP"/>
    </source>
</evidence>
<dbReference type="InterPro" id="IPR000152">
    <property type="entry name" value="EGF-type_Asp/Asn_hydroxyl_site"/>
</dbReference>
<dbReference type="InterPro" id="IPR023415">
    <property type="entry name" value="LDLR_class-A_CS"/>
</dbReference>
<dbReference type="Gene3D" id="2.10.25.10">
    <property type="entry name" value="Laminin"/>
    <property type="match status" value="2"/>
</dbReference>
<dbReference type="InterPro" id="IPR011042">
    <property type="entry name" value="6-blade_b-propeller_TolB-like"/>
</dbReference>
<evidence type="ECO:0000256" key="3">
    <source>
        <dbReference type="ARBA" id="ARBA00022692"/>
    </source>
</evidence>
<dbReference type="SUPFAM" id="SSF63825">
    <property type="entry name" value="YWTD domain"/>
    <property type="match status" value="1"/>
</dbReference>
<dbReference type="GO" id="GO:0005509">
    <property type="term" value="F:calcium ion binding"/>
    <property type="evidence" value="ECO:0007669"/>
    <property type="project" value="InterPro"/>
</dbReference>
<evidence type="ECO:0000313" key="17">
    <source>
        <dbReference type="Ensembl" id="ENSPTRP00000081618.1"/>
    </source>
</evidence>
<evidence type="ECO:0000313" key="18">
    <source>
        <dbReference type="Proteomes" id="UP000002277"/>
    </source>
</evidence>
<dbReference type="GO" id="GO:0012505">
    <property type="term" value="C:endomembrane system"/>
    <property type="evidence" value="ECO:0007669"/>
    <property type="project" value="UniProtKB-SubCell"/>
</dbReference>
<keyword evidence="3 14" id="KW-0812">Transmembrane</keyword>
<evidence type="ECO:0000256" key="6">
    <source>
        <dbReference type="ARBA" id="ARBA00023136"/>
    </source>
</evidence>
<keyword evidence="1 11" id="KW-0245">EGF-like domain</keyword>
<dbReference type="CDD" id="cd00112">
    <property type="entry name" value="LDLa"/>
    <property type="match status" value="3"/>
</dbReference>
<keyword evidence="9" id="KW-0325">Glycoprotein</keyword>
<dbReference type="SMART" id="SM00179">
    <property type="entry name" value="EGF_CA"/>
    <property type="match status" value="2"/>
</dbReference>
<feature type="repeat" description="LDL-receptor class B" evidence="13">
    <location>
        <begin position="271"/>
        <end position="317"/>
    </location>
</feature>
<keyword evidence="8" id="KW-0675">Receptor</keyword>